<comment type="caution">
    <text evidence="2">The sequence shown here is derived from an EMBL/GenBank/DDBJ whole genome shotgun (WGS) entry which is preliminary data.</text>
</comment>
<evidence type="ECO:0000256" key="1">
    <source>
        <dbReference type="SAM" id="MobiDB-lite"/>
    </source>
</evidence>
<sequence length="60" mass="6625">MGTGLDWATTDNDMMAPERHGKPNKRHPDYLTLMVDNACKPPGRAGQCEHIRANLPPLLA</sequence>
<evidence type="ECO:0000313" key="2">
    <source>
        <dbReference type="EMBL" id="KAF3066843.1"/>
    </source>
</evidence>
<organism evidence="2 3">
    <name type="scientific">Trichoderma lentiforme</name>
    <dbReference type="NCBI Taxonomy" id="1567552"/>
    <lineage>
        <taxon>Eukaryota</taxon>
        <taxon>Fungi</taxon>
        <taxon>Dikarya</taxon>
        <taxon>Ascomycota</taxon>
        <taxon>Pezizomycotina</taxon>
        <taxon>Sordariomycetes</taxon>
        <taxon>Hypocreomycetidae</taxon>
        <taxon>Hypocreales</taxon>
        <taxon>Hypocreaceae</taxon>
        <taxon>Trichoderma</taxon>
    </lineage>
</organism>
<feature type="region of interest" description="Disordered" evidence="1">
    <location>
        <begin position="1"/>
        <end position="28"/>
    </location>
</feature>
<gene>
    <name evidence="2" type="ORF">CFAM422_008858</name>
</gene>
<feature type="compositionally biased region" description="Basic and acidic residues" evidence="1">
    <location>
        <begin position="16"/>
        <end position="28"/>
    </location>
</feature>
<dbReference type="Proteomes" id="UP000801864">
    <property type="component" value="Unassembled WGS sequence"/>
</dbReference>
<protein>
    <submittedName>
        <fullName evidence="2">Uncharacterized protein</fullName>
    </submittedName>
</protein>
<reference evidence="2 3" key="1">
    <citation type="submission" date="2018-06" db="EMBL/GenBank/DDBJ databases">
        <title>Genome analysis of cellulolytic fungus Trichoderma lentiforme CFAM-422.</title>
        <authorList>
            <person name="Steindorff A.S."/>
            <person name="Formighieri E.F."/>
            <person name="Midorikawa G.E.O."/>
            <person name="Tamietti M.S."/>
            <person name="Ramos E.Z."/>
            <person name="Silva A.S."/>
            <person name="Bon E.P.S."/>
            <person name="Mendes T.D."/>
            <person name="Damaso M.C.T."/>
            <person name="Favaro L.C.L."/>
        </authorList>
    </citation>
    <scope>NUCLEOTIDE SEQUENCE [LARGE SCALE GENOMIC DNA]</scope>
    <source>
        <strain evidence="2 3">CFAM-422</strain>
    </source>
</reference>
<proteinExistence type="predicted"/>
<name>A0A9P4X8Y1_9HYPO</name>
<keyword evidence="3" id="KW-1185">Reference proteome</keyword>
<evidence type="ECO:0000313" key="3">
    <source>
        <dbReference type="Proteomes" id="UP000801864"/>
    </source>
</evidence>
<dbReference type="EMBL" id="QLNT01000016">
    <property type="protein sequence ID" value="KAF3066843.1"/>
    <property type="molecule type" value="Genomic_DNA"/>
</dbReference>
<dbReference type="AlphaFoldDB" id="A0A9P4X8Y1"/>
<accession>A0A9P4X8Y1</accession>